<comment type="caution">
    <text evidence="2">The sequence shown here is derived from an EMBL/GenBank/DDBJ whole genome shotgun (WGS) entry which is preliminary data.</text>
</comment>
<sequence length="141" mass="15773">MSPFTMSTSPAIPDVDVLSLYNAVGWTAYTDSPEVLFQAIKNSSFVVSARNEDGQLVGLARAISDDATICYLQDILVHPDLHRTGVGRVLFERVLERYEHVRQTVLITDDEPWQRAFYESMGLTEGADFSAGPVRVFAKFR</sequence>
<evidence type="ECO:0000259" key="1">
    <source>
        <dbReference type="PROSITE" id="PS51186"/>
    </source>
</evidence>
<dbReference type="InterPro" id="IPR053144">
    <property type="entry name" value="Acetyltransferase_Butenolide"/>
</dbReference>
<dbReference type="Gene3D" id="3.40.630.30">
    <property type="match status" value="1"/>
</dbReference>
<feature type="domain" description="N-acetyltransferase" evidence="1">
    <location>
        <begin position="6"/>
        <end position="141"/>
    </location>
</feature>
<evidence type="ECO:0000313" key="2">
    <source>
        <dbReference type="EMBL" id="NKG22876.1"/>
    </source>
</evidence>
<dbReference type="PROSITE" id="PS51186">
    <property type="entry name" value="GNAT"/>
    <property type="match status" value="1"/>
</dbReference>
<dbReference type="InterPro" id="IPR016181">
    <property type="entry name" value="Acyl_CoA_acyltransferase"/>
</dbReference>
<dbReference type="InterPro" id="IPR000182">
    <property type="entry name" value="GNAT_dom"/>
</dbReference>
<dbReference type="PANTHER" id="PTHR43233:SF1">
    <property type="entry name" value="FAMILY N-ACETYLTRANSFERASE, PUTATIVE (AFU_ORTHOLOGUE AFUA_6G03350)-RELATED"/>
    <property type="match status" value="1"/>
</dbReference>
<dbReference type="EMBL" id="JAAWVT010000018">
    <property type="protein sequence ID" value="NKG22876.1"/>
    <property type="molecule type" value="Genomic_DNA"/>
</dbReference>
<protein>
    <submittedName>
        <fullName evidence="2">GNAT family N-acetyltransferase</fullName>
    </submittedName>
</protein>
<accession>A0ABX1GB02</accession>
<evidence type="ECO:0000313" key="3">
    <source>
        <dbReference type="Proteomes" id="UP000746595"/>
    </source>
</evidence>
<keyword evidence="3" id="KW-1185">Reference proteome</keyword>
<dbReference type="CDD" id="cd04301">
    <property type="entry name" value="NAT_SF"/>
    <property type="match status" value="1"/>
</dbReference>
<dbReference type="SUPFAM" id="SSF55729">
    <property type="entry name" value="Acyl-CoA N-acyltransferases (Nat)"/>
    <property type="match status" value="1"/>
</dbReference>
<proteinExistence type="predicted"/>
<reference evidence="2 3" key="1">
    <citation type="submission" date="2020-04" db="EMBL/GenBank/DDBJ databases">
        <title>Paeniglutamicibacter sp. ANT13_2, a novel actinomycete isolated from sediment in Antarctica.</title>
        <authorList>
            <person name="Sakdapetsiri C."/>
            <person name="Pinyakong O."/>
        </authorList>
    </citation>
    <scope>NUCLEOTIDE SEQUENCE [LARGE SCALE GENOMIC DNA]</scope>
    <source>
        <strain evidence="2 3">ANT13_2</strain>
    </source>
</reference>
<gene>
    <name evidence="2" type="ORF">HED64_19495</name>
</gene>
<dbReference type="Pfam" id="PF13673">
    <property type="entry name" value="Acetyltransf_10"/>
    <property type="match status" value="1"/>
</dbReference>
<dbReference type="PANTHER" id="PTHR43233">
    <property type="entry name" value="FAMILY N-ACETYLTRANSFERASE, PUTATIVE (AFU_ORTHOLOGUE AFUA_6G03350)-RELATED"/>
    <property type="match status" value="1"/>
</dbReference>
<organism evidence="2 3">
    <name type="scientific">Paeniglutamicibacter terrestris</name>
    <dbReference type="NCBI Taxonomy" id="2723403"/>
    <lineage>
        <taxon>Bacteria</taxon>
        <taxon>Bacillati</taxon>
        <taxon>Actinomycetota</taxon>
        <taxon>Actinomycetes</taxon>
        <taxon>Micrococcales</taxon>
        <taxon>Micrococcaceae</taxon>
        <taxon>Paeniglutamicibacter</taxon>
    </lineage>
</organism>
<name>A0ABX1GB02_9MICC</name>
<dbReference type="Proteomes" id="UP000746595">
    <property type="component" value="Unassembled WGS sequence"/>
</dbReference>